<feature type="signal peptide" evidence="9">
    <location>
        <begin position="1"/>
        <end position="22"/>
    </location>
</feature>
<evidence type="ECO:0000256" key="1">
    <source>
        <dbReference type="ARBA" id="ARBA00004236"/>
    </source>
</evidence>
<dbReference type="SMART" id="SM00406">
    <property type="entry name" value="IGv"/>
    <property type="match status" value="1"/>
</dbReference>
<dbReference type="InterPro" id="IPR013098">
    <property type="entry name" value="Ig_I-set"/>
</dbReference>
<reference evidence="11 12" key="1">
    <citation type="submission" date="2023-03" db="EMBL/GenBank/DDBJ databases">
        <title>Genome insight into feeding habits of ladybird beetles.</title>
        <authorList>
            <person name="Li H.-S."/>
            <person name="Huang Y.-H."/>
            <person name="Pang H."/>
        </authorList>
    </citation>
    <scope>NUCLEOTIDE SEQUENCE [LARGE SCALE GENOMIC DNA]</scope>
    <source>
        <strain evidence="11">SYSU_2023b</strain>
        <tissue evidence="11">Whole body</tissue>
    </source>
</reference>
<keyword evidence="12" id="KW-1185">Reference proteome</keyword>
<dbReference type="CDD" id="cd00096">
    <property type="entry name" value="Ig"/>
    <property type="match status" value="1"/>
</dbReference>
<keyword evidence="9" id="KW-0732">Signal</keyword>
<feature type="transmembrane region" description="Helical" evidence="8">
    <location>
        <begin position="336"/>
        <end position="360"/>
    </location>
</feature>
<dbReference type="CDD" id="cd00099">
    <property type="entry name" value="IgV"/>
    <property type="match status" value="1"/>
</dbReference>
<evidence type="ECO:0000256" key="2">
    <source>
        <dbReference type="ARBA" id="ARBA00022475"/>
    </source>
</evidence>
<dbReference type="InterPro" id="IPR013106">
    <property type="entry name" value="Ig_V-set"/>
</dbReference>
<dbReference type="GO" id="GO:0005886">
    <property type="term" value="C:plasma membrane"/>
    <property type="evidence" value="ECO:0007669"/>
    <property type="project" value="UniProtKB-SubCell"/>
</dbReference>
<dbReference type="Pfam" id="PF07679">
    <property type="entry name" value="I-set"/>
    <property type="match status" value="1"/>
</dbReference>
<keyword evidence="4 8" id="KW-0472">Membrane</keyword>
<evidence type="ECO:0000256" key="3">
    <source>
        <dbReference type="ARBA" id="ARBA00022737"/>
    </source>
</evidence>
<keyword evidence="3" id="KW-0677">Repeat</keyword>
<keyword evidence="2" id="KW-1003">Cell membrane</keyword>
<dbReference type="InterPro" id="IPR036179">
    <property type="entry name" value="Ig-like_dom_sf"/>
</dbReference>
<evidence type="ECO:0000256" key="5">
    <source>
        <dbReference type="ARBA" id="ARBA00023157"/>
    </source>
</evidence>
<proteinExistence type="predicted"/>
<keyword evidence="8" id="KW-0812">Transmembrane</keyword>
<dbReference type="InterPro" id="IPR007110">
    <property type="entry name" value="Ig-like_dom"/>
</dbReference>
<keyword evidence="6" id="KW-0325">Glycoprotein</keyword>
<evidence type="ECO:0000256" key="6">
    <source>
        <dbReference type="ARBA" id="ARBA00023180"/>
    </source>
</evidence>
<dbReference type="SMART" id="SM00408">
    <property type="entry name" value="IGc2"/>
    <property type="match status" value="3"/>
</dbReference>
<dbReference type="PANTHER" id="PTHR44170">
    <property type="entry name" value="PROTEIN SIDEKICK"/>
    <property type="match status" value="1"/>
</dbReference>
<dbReference type="InterPro" id="IPR003598">
    <property type="entry name" value="Ig_sub2"/>
</dbReference>
<organism evidence="11 12">
    <name type="scientific">Henosepilachna vigintioctopunctata</name>
    <dbReference type="NCBI Taxonomy" id="420089"/>
    <lineage>
        <taxon>Eukaryota</taxon>
        <taxon>Metazoa</taxon>
        <taxon>Ecdysozoa</taxon>
        <taxon>Arthropoda</taxon>
        <taxon>Hexapoda</taxon>
        <taxon>Insecta</taxon>
        <taxon>Pterygota</taxon>
        <taxon>Neoptera</taxon>
        <taxon>Endopterygota</taxon>
        <taxon>Coleoptera</taxon>
        <taxon>Polyphaga</taxon>
        <taxon>Cucujiformia</taxon>
        <taxon>Coccinelloidea</taxon>
        <taxon>Coccinellidae</taxon>
        <taxon>Epilachninae</taxon>
        <taxon>Epilachnini</taxon>
        <taxon>Henosepilachna</taxon>
    </lineage>
</organism>
<evidence type="ECO:0000313" key="11">
    <source>
        <dbReference type="EMBL" id="KAK9884331.1"/>
    </source>
</evidence>
<accession>A0AAW1UU76</accession>
<dbReference type="Pfam" id="PF07686">
    <property type="entry name" value="V-set"/>
    <property type="match status" value="1"/>
</dbReference>
<evidence type="ECO:0000313" key="12">
    <source>
        <dbReference type="Proteomes" id="UP001431783"/>
    </source>
</evidence>
<dbReference type="Pfam" id="PF13927">
    <property type="entry name" value="Ig_3"/>
    <property type="match status" value="1"/>
</dbReference>
<dbReference type="PIRSF" id="PIRSF000615">
    <property type="entry name" value="TyrPK_CSF1-R"/>
    <property type="match status" value="1"/>
</dbReference>
<dbReference type="InterPro" id="IPR013783">
    <property type="entry name" value="Ig-like_fold"/>
</dbReference>
<evidence type="ECO:0000259" key="10">
    <source>
        <dbReference type="PROSITE" id="PS50835"/>
    </source>
</evidence>
<feature type="domain" description="Ig-like" evidence="10">
    <location>
        <begin position="227"/>
        <end position="320"/>
    </location>
</feature>
<dbReference type="InterPro" id="IPR003599">
    <property type="entry name" value="Ig_sub"/>
</dbReference>
<dbReference type="SMART" id="SM00409">
    <property type="entry name" value="IG"/>
    <property type="match status" value="3"/>
</dbReference>
<sequence>MMAFPISTFYFFLCVFIIHVNAQRSPTISYISQQQIKDIGGTVELSCSVQYTQDYSVLWIKADPNGGTYSLPISTGSSLILHDSRFSLRYDTASSTYTLQIKDIQETDAGFYHCQILISPSNRVSAEVELQVRRPPFISDNSTRSVVVSEGEAVQMECYAGGYPTPRISWRRENNAILPTGGSIYRGNVLKIKAVRKEDRGTYYCVADNGVGRGTKRNIAVEVEFAPVVTVSRPRLGQALQYDMDLECHIEAYPPPAISWLKDDVLISNNQHYSLSHFATADEFTDTTLRVITIEKRQYGQYTCRAGNKLGTAEEIVELFETVIPVCPPACGQTRYGIGAAASLSTSTAALIISFVIVAFRNVSTKH</sequence>
<name>A0AAW1UU76_9CUCU</name>
<feature type="domain" description="Ig-like" evidence="10">
    <location>
        <begin position="136"/>
        <end position="222"/>
    </location>
</feature>
<dbReference type="SUPFAM" id="SSF48726">
    <property type="entry name" value="Immunoglobulin"/>
    <property type="match status" value="3"/>
</dbReference>
<evidence type="ECO:0000256" key="9">
    <source>
        <dbReference type="SAM" id="SignalP"/>
    </source>
</evidence>
<protein>
    <recommendedName>
        <fullName evidence="10">Ig-like domain-containing protein</fullName>
    </recommendedName>
</protein>
<keyword evidence="7" id="KW-0393">Immunoglobulin domain</keyword>
<dbReference type="Proteomes" id="UP001431783">
    <property type="component" value="Unassembled WGS sequence"/>
</dbReference>
<feature type="domain" description="Ig-like" evidence="10">
    <location>
        <begin position="26"/>
        <end position="125"/>
    </location>
</feature>
<dbReference type="PANTHER" id="PTHR44170:SF6">
    <property type="entry name" value="CONTACTIN"/>
    <property type="match status" value="1"/>
</dbReference>
<dbReference type="PROSITE" id="PS50835">
    <property type="entry name" value="IG_LIKE"/>
    <property type="match status" value="3"/>
</dbReference>
<feature type="chain" id="PRO_5043340468" description="Ig-like domain-containing protein" evidence="9">
    <location>
        <begin position="23"/>
        <end position="367"/>
    </location>
</feature>
<dbReference type="Gene3D" id="2.60.40.10">
    <property type="entry name" value="Immunoglobulins"/>
    <property type="match status" value="3"/>
</dbReference>
<dbReference type="AlphaFoldDB" id="A0AAW1UU76"/>
<comment type="subcellular location">
    <subcellularLocation>
        <location evidence="1">Cell membrane</location>
    </subcellularLocation>
</comment>
<gene>
    <name evidence="11" type="ORF">WA026_005281</name>
</gene>
<dbReference type="FunFam" id="2.60.40.10:FF:000005">
    <property type="entry name" value="Neuronal cell adhesion molecule"/>
    <property type="match status" value="1"/>
</dbReference>
<keyword evidence="5" id="KW-1015">Disulfide bond</keyword>
<evidence type="ECO:0000256" key="7">
    <source>
        <dbReference type="ARBA" id="ARBA00023319"/>
    </source>
</evidence>
<evidence type="ECO:0000256" key="8">
    <source>
        <dbReference type="SAM" id="Phobius"/>
    </source>
</evidence>
<dbReference type="EMBL" id="JARQZJ010000092">
    <property type="protein sequence ID" value="KAK9884331.1"/>
    <property type="molecule type" value="Genomic_DNA"/>
</dbReference>
<dbReference type="GO" id="GO:0098609">
    <property type="term" value="P:cell-cell adhesion"/>
    <property type="evidence" value="ECO:0007669"/>
    <property type="project" value="TreeGrafter"/>
</dbReference>
<keyword evidence="8" id="KW-1133">Transmembrane helix</keyword>
<comment type="caution">
    <text evidence="11">The sequence shown here is derived from an EMBL/GenBank/DDBJ whole genome shotgun (WGS) entry which is preliminary data.</text>
</comment>
<evidence type="ECO:0000256" key="4">
    <source>
        <dbReference type="ARBA" id="ARBA00023136"/>
    </source>
</evidence>